<accession>A0A5J5FC77</accession>
<feature type="domain" description="GAF" evidence="2">
    <location>
        <begin position="23"/>
        <end position="111"/>
    </location>
</feature>
<organism evidence="3 4">
    <name type="scientific">Sphaerosporella brunnea</name>
    <dbReference type="NCBI Taxonomy" id="1250544"/>
    <lineage>
        <taxon>Eukaryota</taxon>
        <taxon>Fungi</taxon>
        <taxon>Dikarya</taxon>
        <taxon>Ascomycota</taxon>
        <taxon>Pezizomycotina</taxon>
        <taxon>Pezizomycetes</taxon>
        <taxon>Pezizales</taxon>
        <taxon>Pyronemataceae</taxon>
        <taxon>Sphaerosporella</taxon>
    </lineage>
</organism>
<feature type="region of interest" description="Disordered" evidence="1">
    <location>
        <begin position="203"/>
        <end position="261"/>
    </location>
</feature>
<dbReference type="SUPFAM" id="SSF55781">
    <property type="entry name" value="GAF domain-like"/>
    <property type="match status" value="1"/>
</dbReference>
<keyword evidence="4" id="KW-1185">Reference proteome</keyword>
<dbReference type="PANTHER" id="PTHR43102">
    <property type="entry name" value="SLR1143 PROTEIN"/>
    <property type="match status" value="1"/>
</dbReference>
<proteinExistence type="predicted"/>
<dbReference type="Gene3D" id="3.30.450.40">
    <property type="match status" value="1"/>
</dbReference>
<dbReference type="EMBL" id="VXIS01000001">
    <property type="protein sequence ID" value="KAA8915004.1"/>
    <property type="molecule type" value="Genomic_DNA"/>
</dbReference>
<dbReference type="InterPro" id="IPR029016">
    <property type="entry name" value="GAF-like_dom_sf"/>
</dbReference>
<dbReference type="AlphaFoldDB" id="A0A5J5FC77"/>
<dbReference type="OrthoDB" id="303614at2759"/>
<dbReference type="PANTHER" id="PTHR43102:SF2">
    <property type="entry name" value="GAF DOMAIN-CONTAINING PROTEIN"/>
    <property type="match status" value="1"/>
</dbReference>
<name>A0A5J5FC77_9PEZI</name>
<dbReference type="InParanoid" id="A0A5J5FC77"/>
<evidence type="ECO:0000256" key="1">
    <source>
        <dbReference type="SAM" id="MobiDB-lite"/>
    </source>
</evidence>
<comment type="caution">
    <text evidence="3">The sequence shown here is derived from an EMBL/GenBank/DDBJ whole genome shotgun (WGS) entry which is preliminary data.</text>
</comment>
<evidence type="ECO:0000259" key="2">
    <source>
        <dbReference type="Pfam" id="PF01590"/>
    </source>
</evidence>
<reference evidence="3 4" key="1">
    <citation type="submission" date="2019-09" db="EMBL/GenBank/DDBJ databases">
        <title>Draft genome of the ectomycorrhizal ascomycete Sphaerosporella brunnea.</title>
        <authorList>
            <consortium name="DOE Joint Genome Institute"/>
            <person name="Benucci G.M."/>
            <person name="Marozzi G."/>
            <person name="Antonielli L."/>
            <person name="Sanchez S."/>
            <person name="Marco P."/>
            <person name="Wang X."/>
            <person name="Falini L.B."/>
            <person name="Barry K."/>
            <person name="Haridas S."/>
            <person name="Lipzen A."/>
            <person name="Labutti K."/>
            <person name="Grigoriev I.V."/>
            <person name="Murat C."/>
            <person name="Martin F."/>
            <person name="Albertini E."/>
            <person name="Donnini D."/>
            <person name="Bonito G."/>
        </authorList>
    </citation>
    <scope>NUCLEOTIDE SEQUENCE [LARGE SCALE GENOMIC DNA]</scope>
    <source>
        <strain evidence="3 4">Sb_GMNB300</strain>
    </source>
</reference>
<evidence type="ECO:0000313" key="4">
    <source>
        <dbReference type="Proteomes" id="UP000326924"/>
    </source>
</evidence>
<dbReference type="InterPro" id="IPR003018">
    <property type="entry name" value="GAF"/>
</dbReference>
<gene>
    <name evidence="3" type="ORF">FN846DRAFT_2794</name>
</gene>
<evidence type="ECO:0000313" key="3">
    <source>
        <dbReference type="EMBL" id="KAA8915004.1"/>
    </source>
</evidence>
<dbReference type="Proteomes" id="UP000326924">
    <property type="component" value="Unassembled WGS sequence"/>
</dbReference>
<protein>
    <recommendedName>
        <fullName evidence="2">GAF domain-containing protein</fullName>
    </recommendedName>
</protein>
<sequence length="481" mass="53056">MACISLIDENMEVVKAEHSFGRVYLPRSHSIAAHAILGNETMVILDTVKDWRLRGNPLTQDVPNLRFYAGAPIVTFDGHTIGVFAVFDTQPRSSFPAASRRNLMDFARLAMTEFEILMEERDEPKLHMPTKIVGQTKVTEHDDAESFVSRRGRLSQKLLKGIEENAEKMPPVGPFMAGEASEVLLDSPTVPTQPHDSFVARPRTYQEEPVLPPPDTPSTFRHQEPEPPRRPVVVTPIQQPVPPPRTSSRHAPGTSHSTMTTQTIPRYKQNRPLPIFTAPHVQMTHQLTSAPATPATPRIPASPGSITSMVEATYATSLIARSLDYDFVYLLRVTSTAAPDSPLIPIDPYREKIAISTRVLVAHGLPDPPPIFDPSLHLRALRSVGGLIFQNPVREDSDKDDVGYQLGILLPLARDCRDGVGVGGDKAKCIGGIVLAAFARKACAEPAFRADEVRFLREFGEAMRDILVKADRSFKAGVRLN</sequence>
<dbReference type="Pfam" id="PF01590">
    <property type="entry name" value="GAF"/>
    <property type="match status" value="1"/>
</dbReference>